<dbReference type="SMART" id="SM00220">
    <property type="entry name" value="S_TKc"/>
    <property type="match status" value="1"/>
</dbReference>
<evidence type="ECO:0000259" key="4">
    <source>
        <dbReference type="PROSITE" id="PS50011"/>
    </source>
</evidence>
<proteinExistence type="predicted"/>
<keyword evidence="1" id="KW-0547">Nucleotide-binding</keyword>
<gene>
    <name evidence="5" type="ORF">KN1_13040</name>
</gene>
<dbReference type="PROSITE" id="PS00107">
    <property type="entry name" value="PROTEIN_KINASE_ATP"/>
    <property type="match status" value="1"/>
</dbReference>
<dbReference type="EMBL" id="AP024597">
    <property type="protein sequence ID" value="BCU70007.1"/>
    <property type="molecule type" value="Genomic_DNA"/>
</dbReference>
<dbReference type="InterPro" id="IPR011009">
    <property type="entry name" value="Kinase-like_dom_sf"/>
</dbReference>
<evidence type="ECO:0000313" key="5">
    <source>
        <dbReference type="EMBL" id="BCU70007.1"/>
    </source>
</evidence>
<dbReference type="SUPFAM" id="SSF56112">
    <property type="entry name" value="Protein kinase-like (PK-like)"/>
    <property type="match status" value="1"/>
</dbReference>
<evidence type="ECO:0000256" key="1">
    <source>
        <dbReference type="ARBA" id="ARBA00022741"/>
    </source>
</evidence>
<keyword evidence="3" id="KW-0812">Transmembrane</keyword>
<keyword evidence="3" id="KW-1133">Transmembrane helix</keyword>
<organism evidence="5 6">
    <name type="scientific">Stygiolobus caldivivus</name>
    <dbReference type="NCBI Taxonomy" id="2824673"/>
    <lineage>
        <taxon>Archaea</taxon>
        <taxon>Thermoproteota</taxon>
        <taxon>Thermoprotei</taxon>
        <taxon>Sulfolobales</taxon>
        <taxon>Sulfolobaceae</taxon>
        <taxon>Stygiolobus</taxon>
    </lineage>
</organism>
<accession>A0A8D5ZJB9</accession>
<evidence type="ECO:0000256" key="3">
    <source>
        <dbReference type="SAM" id="Phobius"/>
    </source>
</evidence>
<protein>
    <recommendedName>
        <fullName evidence="4">Protein kinase domain-containing protein</fullName>
    </recommendedName>
</protein>
<dbReference type="PANTHER" id="PTHR44167:SF24">
    <property type="entry name" value="SERINE_THREONINE-PROTEIN KINASE CHK2"/>
    <property type="match status" value="1"/>
</dbReference>
<keyword evidence="3" id="KW-0472">Membrane</keyword>
<sequence length="686" mass="78413">MFIKFNNCFKILSSYLRCLSTSKDQSARALFVHESFYSFLVFSIVMENKTIYGLNFLFIILLYTWAFFVAVFYNLFTLFLFYTFTLLFLVLPLYIVKSKATIYVLSLTYFYPFIYGFLTFTDPTIVFNVLVLELVFSVFGLIPGFMILYRGKGSKSKVVNGIGILFTLIEAFFNLEYEASNIPGFYYSTYVSFEVMAALSPLFLVAVFSTIRVLPMVKRKDQAYYYPPTQQQPVTQQYYPPNVQQPVTQQYPAPQQYPPQVPTQPPYRPNPRAAVLIYRGLPPNCRPRISIKGNLYVPRVYYQGDYIFELPTDIVLIVGNIKCQNMIYIPDEMRVSVKVGRVTVINFRPVIPLQQGTGQAPLQAPSVALMKRSLTDWDPNVWVNRNLSVYKIEKVIGEGGNGYVLKGSYSGKYFAVKVLKLYGGSPEEYFKDLATEASNLVNLSNHKNIVKVYAVNVDSFVIDEILKGKVETYVVNPPMIVMEFMEGGTLKDLLENDMFYYSSKWQRVALKATCEVAQALDYIHSQGFVHMDVKPHNIFLTVKPRDSTELETLGFKLGDLGSAVRINGKIKQVTPEYSPPEVFETTAKPYFDVFALGMTAYVLLTRKVDRPDLQEMIDAIDCYVKNDMVCVRDLINNSKNKLATWTISIDPKVDQLLRHMLTADPLKRPTAKDVVDMIRRIDPTIC</sequence>
<name>A0A8D5ZJB9_9CREN</name>
<dbReference type="PROSITE" id="PS00108">
    <property type="entry name" value="PROTEIN_KINASE_ST"/>
    <property type="match status" value="1"/>
</dbReference>
<evidence type="ECO:0000313" key="6">
    <source>
        <dbReference type="Proteomes" id="UP000825123"/>
    </source>
</evidence>
<keyword evidence="6" id="KW-1185">Reference proteome</keyword>
<dbReference type="GO" id="GO:0004674">
    <property type="term" value="F:protein serine/threonine kinase activity"/>
    <property type="evidence" value="ECO:0007669"/>
    <property type="project" value="TreeGrafter"/>
</dbReference>
<reference evidence="5 6" key="1">
    <citation type="submission" date="2021-04" db="EMBL/GenBank/DDBJ databases">
        <title>Complete genome sequence of Stygiolobus sp. KN-1.</title>
        <authorList>
            <person name="Nakamura K."/>
            <person name="Sakai H."/>
            <person name="Kurosawa N."/>
        </authorList>
    </citation>
    <scope>NUCLEOTIDE SEQUENCE [LARGE SCALE GENOMIC DNA]</scope>
    <source>
        <strain evidence="5 6">KN-1</strain>
    </source>
</reference>
<dbReference type="Proteomes" id="UP000825123">
    <property type="component" value="Chromosome"/>
</dbReference>
<dbReference type="GO" id="GO:0005737">
    <property type="term" value="C:cytoplasm"/>
    <property type="evidence" value="ECO:0007669"/>
    <property type="project" value="TreeGrafter"/>
</dbReference>
<dbReference type="Gene3D" id="1.10.510.10">
    <property type="entry name" value="Transferase(Phosphotransferase) domain 1"/>
    <property type="match status" value="1"/>
</dbReference>
<evidence type="ECO:0000256" key="2">
    <source>
        <dbReference type="ARBA" id="ARBA00022840"/>
    </source>
</evidence>
<feature type="transmembrane region" description="Helical" evidence="3">
    <location>
        <begin position="195"/>
        <end position="214"/>
    </location>
</feature>
<dbReference type="InterPro" id="IPR000719">
    <property type="entry name" value="Prot_kinase_dom"/>
</dbReference>
<feature type="transmembrane region" description="Helical" evidence="3">
    <location>
        <begin position="52"/>
        <end position="73"/>
    </location>
</feature>
<feature type="transmembrane region" description="Helical" evidence="3">
    <location>
        <begin position="79"/>
        <end position="95"/>
    </location>
</feature>
<feature type="domain" description="Protein kinase" evidence="4">
    <location>
        <begin position="390"/>
        <end position="685"/>
    </location>
</feature>
<feature type="transmembrane region" description="Helical" evidence="3">
    <location>
        <begin position="158"/>
        <end position="175"/>
    </location>
</feature>
<dbReference type="AlphaFoldDB" id="A0A8D5ZJB9"/>
<dbReference type="KEGG" id="csty:KN1_13040"/>
<feature type="transmembrane region" description="Helical" evidence="3">
    <location>
        <begin position="126"/>
        <end position="149"/>
    </location>
</feature>
<dbReference type="GO" id="GO:0005524">
    <property type="term" value="F:ATP binding"/>
    <property type="evidence" value="ECO:0007669"/>
    <property type="project" value="UniProtKB-KW"/>
</dbReference>
<keyword evidence="2" id="KW-0067">ATP-binding</keyword>
<dbReference type="CDD" id="cd14014">
    <property type="entry name" value="STKc_PknB_like"/>
    <property type="match status" value="1"/>
</dbReference>
<dbReference type="InterPro" id="IPR008271">
    <property type="entry name" value="Ser/Thr_kinase_AS"/>
</dbReference>
<feature type="transmembrane region" description="Helical" evidence="3">
    <location>
        <begin position="102"/>
        <end position="120"/>
    </location>
</feature>
<dbReference type="InterPro" id="IPR017441">
    <property type="entry name" value="Protein_kinase_ATP_BS"/>
</dbReference>
<dbReference type="Pfam" id="PF00069">
    <property type="entry name" value="Pkinase"/>
    <property type="match status" value="1"/>
</dbReference>
<dbReference type="PROSITE" id="PS50011">
    <property type="entry name" value="PROTEIN_KINASE_DOM"/>
    <property type="match status" value="1"/>
</dbReference>
<dbReference type="PANTHER" id="PTHR44167">
    <property type="entry name" value="OVARIAN-SPECIFIC SERINE/THREONINE-PROTEIN KINASE LOK-RELATED"/>
    <property type="match status" value="1"/>
</dbReference>